<evidence type="ECO:0000256" key="2">
    <source>
        <dbReference type="ARBA" id="ARBA00022448"/>
    </source>
</evidence>
<evidence type="ECO:0000256" key="5">
    <source>
        <dbReference type="ARBA" id="ARBA00023136"/>
    </source>
</evidence>
<dbReference type="HOGENOM" id="CLU_1219690_0_0_1"/>
<reference evidence="9" key="1">
    <citation type="journal article" date="2014" name="BMC Genomics">
        <title>Genome characteristics reveal the impact of lichenization on lichen-forming fungus Endocarpon pusillum Hedwig (Verrucariales, Ascomycota).</title>
        <authorList>
            <person name="Wang Y.-Y."/>
            <person name="Liu B."/>
            <person name="Zhang X.-Y."/>
            <person name="Zhou Q.-M."/>
            <person name="Zhang T."/>
            <person name="Li H."/>
            <person name="Yu Y.-F."/>
            <person name="Zhang X.-L."/>
            <person name="Hao X.-Y."/>
            <person name="Wang M."/>
            <person name="Wang L."/>
            <person name="Wei J.-C."/>
        </authorList>
    </citation>
    <scope>NUCLEOTIDE SEQUENCE [LARGE SCALE GENOMIC DNA]</scope>
    <source>
        <strain evidence="9">Z07020 / HMAS-L-300199</strain>
    </source>
</reference>
<dbReference type="eggNOG" id="KOG2533">
    <property type="taxonomic scope" value="Eukaryota"/>
</dbReference>
<dbReference type="GeneID" id="19240694"/>
<dbReference type="Gene3D" id="1.20.1250.20">
    <property type="entry name" value="MFS general substrate transporter like domains"/>
    <property type="match status" value="1"/>
</dbReference>
<dbReference type="Proteomes" id="UP000019373">
    <property type="component" value="Unassembled WGS sequence"/>
</dbReference>
<dbReference type="OrthoDB" id="2985014at2759"/>
<evidence type="ECO:0000313" key="9">
    <source>
        <dbReference type="Proteomes" id="UP000019373"/>
    </source>
</evidence>
<keyword evidence="4 7" id="KW-1133">Transmembrane helix</keyword>
<evidence type="ECO:0008006" key="10">
    <source>
        <dbReference type="Google" id="ProtNLM"/>
    </source>
</evidence>
<dbReference type="RefSeq" id="XP_007805669.1">
    <property type="nucleotide sequence ID" value="XM_007807478.1"/>
</dbReference>
<proteinExistence type="predicted"/>
<protein>
    <recommendedName>
        <fullName evidence="10">Major facilitator superfamily (MFS) profile domain-containing protein</fullName>
    </recommendedName>
</protein>
<dbReference type="PANTHER" id="PTHR43791">
    <property type="entry name" value="PERMEASE-RELATED"/>
    <property type="match status" value="1"/>
</dbReference>
<feature type="transmembrane region" description="Helical" evidence="7">
    <location>
        <begin position="6"/>
        <end position="28"/>
    </location>
</feature>
<keyword evidence="3 7" id="KW-0812">Transmembrane</keyword>
<evidence type="ECO:0000256" key="7">
    <source>
        <dbReference type="SAM" id="Phobius"/>
    </source>
</evidence>
<dbReference type="GO" id="GO:0016020">
    <property type="term" value="C:membrane"/>
    <property type="evidence" value="ECO:0007669"/>
    <property type="project" value="UniProtKB-SubCell"/>
</dbReference>
<dbReference type="InterPro" id="IPR036259">
    <property type="entry name" value="MFS_trans_sf"/>
</dbReference>
<sequence>MANWRYLFVIEGCCTVALFLFCVLVPALQRGRGEVSERGGEEDCAFYRMQVDSSSVVNEKFNFKQAVTIFKHPTSWVILAIEIGLGVPLQSTQLFLPVIIARLGYSTVKTNLHAVAPNISGAIIAAPPRLRLRPTRASASPFVALGFFFTFTGFVIYSAIDVEKSPHGGVGFRVIMSPSLDDPHQEGSYVPDDHDAPASGGSATDCIADPPVDSSDHQELVRYGILD</sequence>
<keyword evidence="5 7" id="KW-0472">Membrane</keyword>
<dbReference type="EMBL" id="KE721500">
    <property type="protein sequence ID" value="ERF68685.1"/>
    <property type="molecule type" value="Genomic_DNA"/>
</dbReference>
<evidence type="ECO:0000256" key="1">
    <source>
        <dbReference type="ARBA" id="ARBA00004141"/>
    </source>
</evidence>
<dbReference type="SUPFAM" id="SSF103473">
    <property type="entry name" value="MFS general substrate transporter"/>
    <property type="match status" value="1"/>
</dbReference>
<accession>U1HF47</accession>
<keyword evidence="9" id="KW-1185">Reference proteome</keyword>
<feature type="compositionally biased region" description="Basic and acidic residues" evidence="6">
    <location>
        <begin position="183"/>
        <end position="196"/>
    </location>
</feature>
<feature type="region of interest" description="Disordered" evidence="6">
    <location>
        <begin position="183"/>
        <end position="217"/>
    </location>
</feature>
<dbReference type="GO" id="GO:0022857">
    <property type="term" value="F:transmembrane transporter activity"/>
    <property type="evidence" value="ECO:0007669"/>
    <property type="project" value="TreeGrafter"/>
</dbReference>
<name>U1HF47_ENDPU</name>
<evidence type="ECO:0000256" key="4">
    <source>
        <dbReference type="ARBA" id="ARBA00022989"/>
    </source>
</evidence>
<dbReference type="AlphaFoldDB" id="U1HF47"/>
<evidence type="ECO:0000256" key="3">
    <source>
        <dbReference type="ARBA" id="ARBA00022692"/>
    </source>
</evidence>
<evidence type="ECO:0000256" key="6">
    <source>
        <dbReference type="SAM" id="MobiDB-lite"/>
    </source>
</evidence>
<organism evidence="8 9">
    <name type="scientific">Endocarpon pusillum (strain Z07020 / HMAS-L-300199)</name>
    <name type="common">Lichen-forming fungus</name>
    <dbReference type="NCBI Taxonomy" id="1263415"/>
    <lineage>
        <taxon>Eukaryota</taxon>
        <taxon>Fungi</taxon>
        <taxon>Dikarya</taxon>
        <taxon>Ascomycota</taxon>
        <taxon>Pezizomycotina</taxon>
        <taxon>Eurotiomycetes</taxon>
        <taxon>Chaetothyriomycetidae</taxon>
        <taxon>Verrucariales</taxon>
        <taxon>Verrucariaceae</taxon>
        <taxon>Endocarpon</taxon>
    </lineage>
</organism>
<dbReference type="PANTHER" id="PTHR43791:SF50">
    <property type="entry name" value="TRANSPORTER, PUTATIVE (AFU_ORTHOLOGUE AFUA_2G00840)-RELATED"/>
    <property type="match status" value="1"/>
</dbReference>
<comment type="subcellular location">
    <subcellularLocation>
        <location evidence="1">Membrane</location>
        <topology evidence="1">Multi-pass membrane protein</topology>
    </subcellularLocation>
</comment>
<evidence type="ECO:0000313" key="8">
    <source>
        <dbReference type="EMBL" id="ERF68685.1"/>
    </source>
</evidence>
<keyword evidence="2" id="KW-0813">Transport</keyword>
<feature type="transmembrane region" description="Helical" evidence="7">
    <location>
        <begin position="139"/>
        <end position="160"/>
    </location>
</feature>
<gene>
    <name evidence="8" type="ORF">EPUS_05746</name>
</gene>